<dbReference type="RefSeq" id="WP_142605310.1">
    <property type="nucleotide sequence ID" value="NZ_VDGG01000004.1"/>
</dbReference>
<dbReference type="GO" id="GO:0016491">
    <property type="term" value="F:oxidoreductase activity"/>
    <property type="evidence" value="ECO:0007669"/>
    <property type="project" value="UniProtKB-KW"/>
</dbReference>
<comment type="similarity">
    <text evidence="1">Belongs to the short-chain dehydrogenases/reductases (SDR) family.</text>
</comment>
<dbReference type="PRINTS" id="PR00081">
    <property type="entry name" value="GDHRDH"/>
</dbReference>
<dbReference type="Proteomes" id="UP000318937">
    <property type="component" value="Unassembled WGS sequence"/>
</dbReference>
<evidence type="ECO:0000313" key="3">
    <source>
        <dbReference type="EMBL" id="TQR18073.1"/>
    </source>
</evidence>
<dbReference type="Gene3D" id="3.40.50.720">
    <property type="entry name" value="NAD(P)-binding Rossmann-like Domain"/>
    <property type="match status" value="1"/>
</dbReference>
<dbReference type="EMBL" id="VDGG01000004">
    <property type="protein sequence ID" value="TQR18073.1"/>
    <property type="molecule type" value="Genomic_DNA"/>
</dbReference>
<dbReference type="InterPro" id="IPR036291">
    <property type="entry name" value="NAD(P)-bd_dom_sf"/>
</dbReference>
<dbReference type="InterPro" id="IPR002347">
    <property type="entry name" value="SDR_fam"/>
</dbReference>
<accession>A0A544TKV1</accession>
<gene>
    <name evidence="3" type="ORF">FG383_02695</name>
</gene>
<dbReference type="FunFam" id="3.40.50.720:FF:000173">
    <property type="entry name" value="3-oxoacyl-[acyl-carrier protein] reductase"/>
    <property type="match status" value="1"/>
</dbReference>
<dbReference type="AlphaFoldDB" id="A0A544TKV1"/>
<comment type="caution">
    <text evidence="3">The sequence shown here is derived from an EMBL/GenBank/DDBJ whole genome shotgun (WGS) entry which is preliminary data.</text>
</comment>
<reference evidence="3 4" key="1">
    <citation type="submission" date="2019-05" db="EMBL/GenBank/DDBJ databases">
        <title>Psychrobacillus vulpis sp. nov., a new species isolated from feces of a red fox that inhabits in The Tablas de Daimiel Natural Park, Albacete, Spain.</title>
        <authorList>
            <person name="Rodriguez M."/>
            <person name="Reina J.C."/>
            <person name="Bejar V."/>
            <person name="Llamas I."/>
        </authorList>
    </citation>
    <scope>NUCLEOTIDE SEQUENCE [LARGE SCALE GENOMIC DNA]</scope>
    <source>
        <strain evidence="3 4">NHI-2</strain>
    </source>
</reference>
<organism evidence="3 4">
    <name type="scientific">Psychrobacillus soli</name>
    <dbReference type="NCBI Taxonomy" id="1543965"/>
    <lineage>
        <taxon>Bacteria</taxon>
        <taxon>Bacillati</taxon>
        <taxon>Bacillota</taxon>
        <taxon>Bacilli</taxon>
        <taxon>Bacillales</taxon>
        <taxon>Bacillaceae</taxon>
        <taxon>Psychrobacillus</taxon>
    </lineage>
</organism>
<name>A0A544TKV1_9BACI</name>
<dbReference type="InterPro" id="IPR050259">
    <property type="entry name" value="SDR"/>
</dbReference>
<proteinExistence type="inferred from homology"/>
<keyword evidence="2" id="KW-0560">Oxidoreductase</keyword>
<dbReference type="OrthoDB" id="306388at2"/>
<dbReference type="PANTHER" id="PTHR42879">
    <property type="entry name" value="3-OXOACYL-(ACYL-CARRIER-PROTEIN) REDUCTASE"/>
    <property type="match status" value="1"/>
</dbReference>
<sequence length="250" mass="27171">MGNSLNGRTILVTGAANRIGKAIAIAAANEGATIALHYNHSAEQAIITAKEIEQLGSQVACFQANIASLEDVQKMHKAIEEQLGSVFGVINNAGYGQMKSFFDYEPNEWKQEIDVCLNGVLNLAYTFVPSMKEQQEGKFITIVGDSARTGDRKLIVSAAARNGVISFMKSLAQEVGRQHIQCNTVSLGLIDQDDLQIGEDMYRKIVKGYPLQRLGKPGDITGMMQFLLSEQSDWITGQVFSINGGHSMLG</sequence>
<evidence type="ECO:0000313" key="4">
    <source>
        <dbReference type="Proteomes" id="UP000318937"/>
    </source>
</evidence>
<protein>
    <submittedName>
        <fullName evidence="3">SDR family oxidoreductase</fullName>
    </submittedName>
</protein>
<keyword evidence="4" id="KW-1185">Reference proteome</keyword>
<dbReference type="Pfam" id="PF13561">
    <property type="entry name" value="adh_short_C2"/>
    <property type="match status" value="1"/>
</dbReference>
<dbReference type="PANTHER" id="PTHR42879:SF2">
    <property type="entry name" value="3-OXOACYL-[ACYL-CARRIER-PROTEIN] REDUCTASE FABG"/>
    <property type="match status" value="1"/>
</dbReference>
<dbReference type="SUPFAM" id="SSF51735">
    <property type="entry name" value="NAD(P)-binding Rossmann-fold domains"/>
    <property type="match status" value="1"/>
</dbReference>
<evidence type="ECO:0000256" key="1">
    <source>
        <dbReference type="ARBA" id="ARBA00006484"/>
    </source>
</evidence>
<evidence type="ECO:0000256" key="2">
    <source>
        <dbReference type="ARBA" id="ARBA00023002"/>
    </source>
</evidence>